<reference evidence="1" key="1">
    <citation type="journal article" date="2023" name="Plant J.">
        <title>The genome of the king protea, Protea cynaroides.</title>
        <authorList>
            <person name="Chang J."/>
            <person name="Duong T.A."/>
            <person name="Schoeman C."/>
            <person name="Ma X."/>
            <person name="Roodt D."/>
            <person name="Barker N."/>
            <person name="Li Z."/>
            <person name="Van de Peer Y."/>
            <person name="Mizrachi E."/>
        </authorList>
    </citation>
    <scope>NUCLEOTIDE SEQUENCE</scope>
    <source>
        <tissue evidence="1">Young leaves</tissue>
    </source>
</reference>
<sequence length="256" mass="28589">MAIKITITYSGYLAQNLTASAGNRKLEIDSPAVARSYQANFMRSKVRYRCKPLVSMYSMLVGEILNNNSRSPLVVGLISMMKSLTCDSGTSSAGIGGVFSSMLGFKLSSNDVDKDGTQWFGSCNDEDSNVDSQNYQEDTCSEDAKVVFTTLTIPFLFRSSLVQPRSIPSQFQKCCRIRERGCQKETGLLKLSGDLLLFPILFPILNSLMVNSLIDSHNKMTKEKNEEKIFILNPVPLFMWLPSHTHSDLMDPILQR</sequence>
<protein>
    <submittedName>
        <fullName evidence="1">Uncharacterized protein</fullName>
    </submittedName>
</protein>
<dbReference type="AlphaFoldDB" id="A0A9Q0L0F1"/>
<organism evidence="1 2">
    <name type="scientific">Protea cynaroides</name>
    <dbReference type="NCBI Taxonomy" id="273540"/>
    <lineage>
        <taxon>Eukaryota</taxon>
        <taxon>Viridiplantae</taxon>
        <taxon>Streptophyta</taxon>
        <taxon>Embryophyta</taxon>
        <taxon>Tracheophyta</taxon>
        <taxon>Spermatophyta</taxon>
        <taxon>Magnoliopsida</taxon>
        <taxon>Proteales</taxon>
        <taxon>Proteaceae</taxon>
        <taxon>Protea</taxon>
    </lineage>
</organism>
<keyword evidence="2" id="KW-1185">Reference proteome</keyword>
<gene>
    <name evidence="1" type="ORF">NE237_010809</name>
</gene>
<evidence type="ECO:0000313" key="1">
    <source>
        <dbReference type="EMBL" id="KAJ4980029.1"/>
    </source>
</evidence>
<accession>A0A9Q0L0F1</accession>
<evidence type="ECO:0000313" key="2">
    <source>
        <dbReference type="Proteomes" id="UP001141806"/>
    </source>
</evidence>
<dbReference type="EMBL" id="JAMYWD010000002">
    <property type="protein sequence ID" value="KAJ4980029.1"/>
    <property type="molecule type" value="Genomic_DNA"/>
</dbReference>
<comment type="caution">
    <text evidence="1">The sequence shown here is derived from an EMBL/GenBank/DDBJ whole genome shotgun (WGS) entry which is preliminary data.</text>
</comment>
<dbReference type="Proteomes" id="UP001141806">
    <property type="component" value="Unassembled WGS sequence"/>
</dbReference>
<proteinExistence type="predicted"/>
<name>A0A9Q0L0F1_9MAGN</name>